<accession>A0AAE8MWK9</accession>
<dbReference type="GO" id="GO:0000026">
    <property type="term" value="F:alpha-1,2-mannosyltransferase activity"/>
    <property type="evidence" value="ECO:0007669"/>
    <property type="project" value="TreeGrafter"/>
</dbReference>
<evidence type="ECO:0000313" key="7">
    <source>
        <dbReference type="Proteomes" id="UP001187682"/>
    </source>
</evidence>
<dbReference type="EMBL" id="ONZQ02000004">
    <property type="protein sequence ID" value="SPO00887.1"/>
    <property type="molecule type" value="Genomic_DNA"/>
</dbReference>
<dbReference type="SUPFAM" id="SSF53448">
    <property type="entry name" value="Nucleotide-diphospho-sugar transferases"/>
    <property type="match status" value="1"/>
</dbReference>
<sequence length="429" mass="49920">MFPRPRLGALRRFRAPSWLVLLVLLLFLEVAIHYYSLLVPRPPREQDAVFHRGCANPADYTRREKAVLVMLARNHEVEGALETVHLVEQRFNRFFNYPIMFLNDEQWEPEVMAALNSSVSGVARFEVIPNGKWGYPEGMDKAKAEESMRQQEKDGVKYGGTVSYHHMCRFFSGEFFLLDALKEYKWYWRIEPNVGFYCDLTYDPFVEMARNNKVYGWTMATWERGETVPSLFRVTSDYKEAHGYATTTLWTAFLSASWLPMPLRWLAAHFSLRDRYGDRWNRCHYWDNFEIADLDFFRGRAYQKYYRFLDGLGGFYAERWGDASVHSLAVGMLLDPKQVHHFQDIAYMHDNLWVCPNNAPGAQLPELPAAPGNPAPKPDPERAGGVGCRCSCPDGGGSRRQSNHHNECLLRLKEPNTRERTVLPRILWW</sequence>
<feature type="region of interest" description="Disordered" evidence="5">
    <location>
        <begin position="364"/>
        <end position="386"/>
    </location>
</feature>
<dbReference type="PANTHER" id="PTHR31121">
    <property type="entry name" value="ALPHA-1,2 MANNOSYLTRANSFERASE KTR1"/>
    <property type="match status" value="1"/>
</dbReference>
<dbReference type="GO" id="GO:0016020">
    <property type="term" value="C:membrane"/>
    <property type="evidence" value="ECO:0007669"/>
    <property type="project" value="InterPro"/>
</dbReference>
<protein>
    <submittedName>
        <fullName evidence="6">Related to alpha-1,2-mannosyltransferase</fullName>
    </submittedName>
</protein>
<evidence type="ECO:0000256" key="4">
    <source>
        <dbReference type="PIRSR" id="PIRSR018153-1"/>
    </source>
</evidence>
<keyword evidence="3" id="KW-0808">Transferase</keyword>
<keyword evidence="7" id="KW-1185">Reference proteome</keyword>
<dbReference type="PIRSF" id="PIRSF018153">
    <property type="entry name" value="Glyco_trans_15"/>
    <property type="match status" value="1"/>
</dbReference>
<dbReference type="Pfam" id="PF01793">
    <property type="entry name" value="Glyco_transf_15"/>
    <property type="match status" value="1"/>
</dbReference>
<evidence type="ECO:0000256" key="1">
    <source>
        <dbReference type="ARBA" id="ARBA00007677"/>
    </source>
</evidence>
<dbReference type="GO" id="GO:0000032">
    <property type="term" value="P:cell wall mannoprotein biosynthetic process"/>
    <property type="evidence" value="ECO:0007669"/>
    <property type="project" value="TreeGrafter"/>
</dbReference>
<dbReference type="GO" id="GO:0005794">
    <property type="term" value="C:Golgi apparatus"/>
    <property type="evidence" value="ECO:0007669"/>
    <property type="project" value="TreeGrafter"/>
</dbReference>
<dbReference type="PANTHER" id="PTHR31121:SF2">
    <property type="entry name" value="MANNOSYLTRANSFERASE KTR5-RELATED"/>
    <property type="match status" value="1"/>
</dbReference>
<dbReference type="InterPro" id="IPR029044">
    <property type="entry name" value="Nucleotide-diphossugar_trans"/>
</dbReference>
<name>A0AAE8MWK9_9PEZI</name>
<reference evidence="6" key="1">
    <citation type="submission" date="2018-03" db="EMBL/GenBank/DDBJ databases">
        <authorList>
            <person name="Guldener U."/>
        </authorList>
    </citation>
    <scope>NUCLEOTIDE SEQUENCE</scope>
</reference>
<dbReference type="Proteomes" id="UP001187682">
    <property type="component" value="Unassembled WGS sequence"/>
</dbReference>
<dbReference type="InterPro" id="IPR002685">
    <property type="entry name" value="Glyco_trans_15"/>
</dbReference>
<keyword evidence="2" id="KW-0328">Glycosyltransferase</keyword>
<feature type="active site" description="Nucleophile" evidence="4">
    <location>
        <position position="290"/>
    </location>
</feature>
<proteinExistence type="inferred from homology"/>
<dbReference type="AlphaFoldDB" id="A0AAE8MWK9"/>
<dbReference type="Gene3D" id="3.90.550.10">
    <property type="entry name" value="Spore Coat Polysaccharide Biosynthesis Protein SpsA, Chain A"/>
    <property type="match status" value="1"/>
</dbReference>
<evidence type="ECO:0000313" key="6">
    <source>
        <dbReference type="EMBL" id="SPO00887.1"/>
    </source>
</evidence>
<organism evidence="6 7">
    <name type="scientific">Cephalotrichum gorgonifer</name>
    <dbReference type="NCBI Taxonomy" id="2041049"/>
    <lineage>
        <taxon>Eukaryota</taxon>
        <taxon>Fungi</taxon>
        <taxon>Dikarya</taxon>
        <taxon>Ascomycota</taxon>
        <taxon>Pezizomycotina</taxon>
        <taxon>Sordariomycetes</taxon>
        <taxon>Hypocreomycetidae</taxon>
        <taxon>Microascales</taxon>
        <taxon>Microascaceae</taxon>
        <taxon>Cephalotrichum</taxon>
    </lineage>
</organism>
<gene>
    <name evidence="6" type="ORF">DNG_03635</name>
</gene>
<comment type="similarity">
    <text evidence="1">Belongs to the glycosyltransferase 15 family.</text>
</comment>
<evidence type="ECO:0000256" key="5">
    <source>
        <dbReference type="SAM" id="MobiDB-lite"/>
    </source>
</evidence>
<evidence type="ECO:0000256" key="2">
    <source>
        <dbReference type="ARBA" id="ARBA00022676"/>
    </source>
</evidence>
<dbReference type="GO" id="GO:0006487">
    <property type="term" value="P:protein N-linked glycosylation"/>
    <property type="evidence" value="ECO:0007669"/>
    <property type="project" value="TreeGrafter"/>
</dbReference>
<evidence type="ECO:0000256" key="3">
    <source>
        <dbReference type="ARBA" id="ARBA00022679"/>
    </source>
</evidence>
<comment type="caution">
    <text evidence="6">The sequence shown here is derived from an EMBL/GenBank/DDBJ whole genome shotgun (WGS) entry which is preliminary data.</text>
</comment>